<evidence type="ECO:0000256" key="7">
    <source>
        <dbReference type="ARBA" id="ARBA00022989"/>
    </source>
</evidence>
<evidence type="ECO:0000313" key="13">
    <source>
        <dbReference type="Proteomes" id="UP000472272"/>
    </source>
</evidence>
<name>A0A670JQD4_PODMU</name>
<protein>
    <recommendedName>
        <fullName evidence="11">Phospholipid scramblase</fullName>
    </recommendedName>
</protein>
<comment type="cofactor">
    <cofactor evidence="1 11">
        <name>Ca(2+)</name>
        <dbReference type="ChEBI" id="CHEBI:29108"/>
    </cofactor>
</comment>
<reference evidence="12" key="2">
    <citation type="submission" date="2025-08" db="UniProtKB">
        <authorList>
            <consortium name="Ensembl"/>
        </authorList>
    </citation>
    <scope>IDENTIFICATION</scope>
</reference>
<dbReference type="GO" id="GO:0005886">
    <property type="term" value="C:plasma membrane"/>
    <property type="evidence" value="ECO:0007669"/>
    <property type="project" value="TreeGrafter"/>
</dbReference>
<dbReference type="AlphaFoldDB" id="A0A670JQD4"/>
<evidence type="ECO:0000256" key="9">
    <source>
        <dbReference type="ARBA" id="ARBA00023139"/>
    </source>
</evidence>
<dbReference type="GO" id="GO:0017128">
    <property type="term" value="F:phospholipid scramblase activity"/>
    <property type="evidence" value="ECO:0007669"/>
    <property type="project" value="InterPro"/>
</dbReference>
<evidence type="ECO:0000256" key="10">
    <source>
        <dbReference type="ARBA" id="ARBA00023288"/>
    </source>
</evidence>
<evidence type="ECO:0000256" key="3">
    <source>
        <dbReference type="ARBA" id="ARBA00005350"/>
    </source>
</evidence>
<evidence type="ECO:0000256" key="11">
    <source>
        <dbReference type="RuleBase" id="RU363116"/>
    </source>
</evidence>
<reference evidence="12 13" key="1">
    <citation type="journal article" date="2019" name="Proc. Natl. Acad. Sci. U.S.A.">
        <title>Regulatory changes in pterin and carotenoid genes underlie balanced color polymorphisms in the wall lizard.</title>
        <authorList>
            <person name="Andrade P."/>
            <person name="Pinho C."/>
            <person name="Perez I de Lanuza G."/>
            <person name="Afonso S."/>
            <person name="Brejcha J."/>
            <person name="Rubin C.J."/>
            <person name="Wallerman O."/>
            <person name="Pereira P."/>
            <person name="Sabatino S.J."/>
            <person name="Bellati A."/>
            <person name="Pellitteri-Rosa D."/>
            <person name="Bosakova Z."/>
            <person name="Bunikis I."/>
            <person name="Carretero M.A."/>
            <person name="Feiner N."/>
            <person name="Marsik P."/>
            <person name="Pauperio F."/>
            <person name="Salvi D."/>
            <person name="Soler L."/>
            <person name="While G.M."/>
            <person name="Uller T."/>
            <person name="Font E."/>
            <person name="Andersson L."/>
            <person name="Carneiro M."/>
        </authorList>
    </citation>
    <scope>NUCLEOTIDE SEQUENCE</scope>
</reference>
<accession>A0A670JQD4</accession>
<proteinExistence type="inferred from homology"/>
<evidence type="ECO:0000256" key="1">
    <source>
        <dbReference type="ARBA" id="ARBA00001913"/>
    </source>
</evidence>
<comment type="subcellular location">
    <subcellularLocation>
        <location evidence="2">Membrane</location>
        <topology evidence="2">Single-pass type II membrane protein</topology>
    </subcellularLocation>
</comment>
<organism evidence="12 13">
    <name type="scientific">Podarcis muralis</name>
    <name type="common">Wall lizard</name>
    <name type="synonym">Lacerta muralis</name>
    <dbReference type="NCBI Taxonomy" id="64176"/>
    <lineage>
        <taxon>Eukaryota</taxon>
        <taxon>Metazoa</taxon>
        <taxon>Chordata</taxon>
        <taxon>Craniata</taxon>
        <taxon>Vertebrata</taxon>
        <taxon>Euteleostomi</taxon>
        <taxon>Lepidosauria</taxon>
        <taxon>Squamata</taxon>
        <taxon>Bifurcata</taxon>
        <taxon>Unidentata</taxon>
        <taxon>Episquamata</taxon>
        <taxon>Laterata</taxon>
        <taxon>Lacertibaenia</taxon>
        <taxon>Lacertidae</taxon>
        <taxon>Podarcis</taxon>
    </lineage>
</organism>
<evidence type="ECO:0000256" key="2">
    <source>
        <dbReference type="ARBA" id="ARBA00004606"/>
    </source>
</evidence>
<evidence type="ECO:0000256" key="6">
    <source>
        <dbReference type="ARBA" id="ARBA00022837"/>
    </source>
</evidence>
<dbReference type="GeneTree" id="ENSGT00940000154435"/>
<dbReference type="InterPro" id="IPR005552">
    <property type="entry name" value="Scramblase"/>
</dbReference>
<comment type="function">
    <text evidence="11">May mediate accelerated ATP-independent bidirectional transbilayer migration of phospholipids upon binding calcium ions that results in a loss of phospholipid asymmetry in the plasma membrane.</text>
</comment>
<evidence type="ECO:0000256" key="4">
    <source>
        <dbReference type="ARBA" id="ARBA00022553"/>
    </source>
</evidence>
<evidence type="ECO:0000313" key="12">
    <source>
        <dbReference type="Ensembl" id="ENSPMRP00000026606.1"/>
    </source>
</evidence>
<keyword evidence="6 11" id="KW-0106">Calcium</keyword>
<keyword evidence="8" id="KW-0472">Membrane</keyword>
<comment type="similarity">
    <text evidence="3 11">Belongs to the phospholipid scramblase family.</text>
</comment>
<evidence type="ECO:0000256" key="8">
    <source>
        <dbReference type="ARBA" id="ARBA00023136"/>
    </source>
</evidence>
<sequence>AARAHPSLTASCGFPPTRPLGELMSIKQGYPGVYGSSLSCCKLKMGDVCIPQAVTWMRATIPDLGCPPGLEYLSLLDQIVVHQQIELLEIIMGFENCNKYEIKNGWGQRIYLAVEETDCCARNCCGAACPFTVKIMDHVGQEVIELQRPLRCSSCCFPCCLQELEVHAPPGTPVGYIKQTWHPFLPKFAIQNELHQDVLKITGPCVLCSLCQDVNFEVMLLDEETKVGRISKHWTGFLEEAFPDTDNFGIKFSLDLDVRMKAVLLGACFLVDFMFFECAGRGQQRTGV</sequence>
<dbReference type="Ensembl" id="ENSPMRT00000028221.1">
    <property type="protein sequence ID" value="ENSPMRP00000026606.1"/>
    <property type="gene ID" value="ENSPMRG00000017192.1"/>
</dbReference>
<keyword evidence="10 11" id="KW-0449">Lipoprotein</keyword>
<evidence type="ECO:0000256" key="5">
    <source>
        <dbReference type="ARBA" id="ARBA00022692"/>
    </source>
</evidence>
<keyword evidence="4" id="KW-0597">Phosphoprotein</keyword>
<dbReference type="OMA" id="ARPMMEV"/>
<dbReference type="PANTHER" id="PTHR23248:SF38">
    <property type="entry name" value="PHOSPHOLIPID SCRAMBLASE 1"/>
    <property type="match status" value="1"/>
</dbReference>
<keyword evidence="13" id="KW-1185">Reference proteome</keyword>
<keyword evidence="9 11" id="KW-0564">Palmitate</keyword>
<dbReference type="PANTHER" id="PTHR23248">
    <property type="entry name" value="PHOSPHOLIPID SCRAMBLASE-RELATED"/>
    <property type="match status" value="1"/>
</dbReference>
<dbReference type="Pfam" id="PF03803">
    <property type="entry name" value="Scramblase"/>
    <property type="match status" value="1"/>
</dbReference>
<reference evidence="12" key="3">
    <citation type="submission" date="2025-09" db="UniProtKB">
        <authorList>
            <consortium name="Ensembl"/>
        </authorList>
    </citation>
    <scope>IDENTIFICATION</scope>
</reference>
<keyword evidence="7" id="KW-1133">Transmembrane helix</keyword>
<dbReference type="Proteomes" id="UP000472272">
    <property type="component" value="Chromosome 7"/>
</dbReference>
<keyword evidence="5" id="KW-0812">Transmembrane</keyword>